<comment type="caution">
    <text evidence="12">The sequence shown here is derived from an EMBL/GenBank/DDBJ whole genome shotgun (WGS) entry which is preliminary data.</text>
</comment>
<comment type="subcellular location">
    <subcellularLocation>
        <location evidence="1">Cell membrane</location>
        <topology evidence="1">Peripheral membrane protein</topology>
        <orientation evidence="1">Cytoplasmic side</orientation>
    </subcellularLocation>
</comment>
<keyword evidence="8" id="KW-0653">Protein transport</keyword>
<dbReference type="GO" id="GO:0006935">
    <property type="term" value="P:chemotaxis"/>
    <property type="evidence" value="ECO:0007669"/>
    <property type="project" value="UniProtKB-KW"/>
</dbReference>
<keyword evidence="5" id="KW-1003">Cell membrane</keyword>
<keyword evidence="9" id="KW-0472">Membrane</keyword>
<comment type="similarity">
    <text evidence="2">Belongs to the FliJ family.</text>
</comment>
<evidence type="ECO:0000313" key="12">
    <source>
        <dbReference type="EMBL" id="MBO8457589.1"/>
    </source>
</evidence>
<evidence type="ECO:0000256" key="10">
    <source>
        <dbReference type="ARBA" id="ARBA00023225"/>
    </source>
</evidence>
<dbReference type="Gene3D" id="1.10.287.1700">
    <property type="match status" value="1"/>
</dbReference>
<keyword evidence="4" id="KW-0813">Transport</keyword>
<proteinExistence type="inferred from homology"/>
<accession>A0A9D9HP15</accession>
<reference evidence="12" key="1">
    <citation type="submission" date="2020-10" db="EMBL/GenBank/DDBJ databases">
        <authorList>
            <person name="Gilroy R."/>
        </authorList>
    </citation>
    <scope>NUCLEOTIDE SEQUENCE</scope>
    <source>
        <strain evidence="12">10532</strain>
    </source>
</reference>
<evidence type="ECO:0000256" key="9">
    <source>
        <dbReference type="ARBA" id="ARBA00023136"/>
    </source>
</evidence>
<keyword evidence="12" id="KW-0966">Cell projection</keyword>
<evidence type="ECO:0000313" key="13">
    <source>
        <dbReference type="Proteomes" id="UP000823638"/>
    </source>
</evidence>
<dbReference type="EMBL" id="JADIMM010000070">
    <property type="protein sequence ID" value="MBO8457589.1"/>
    <property type="molecule type" value="Genomic_DNA"/>
</dbReference>
<dbReference type="GO" id="GO:0005886">
    <property type="term" value="C:plasma membrane"/>
    <property type="evidence" value="ECO:0007669"/>
    <property type="project" value="UniProtKB-SubCell"/>
</dbReference>
<protein>
    <recommendedName>
        <fullName evidence="3">Flagellar FliJ protein</fullName>
    </recommendedName>
</protein>
<name>A0A9D9HP15_9SPIR</name>
<evidence type="ECO:0000256" key="2">
    <source>
        <dbReference type="ARBA" id="ARBA00010004"/>
    </source>
</evidence>
<sequence>MKKFEFPLDKVLSVRKYKNDEAEIELGKAVSRLEVLEGELNNIAVLYSEIPLKYSGLSDINDLSQLENYTLFLNTKKEDLLKQITAAKLVVEEKRKLYIEAHKELKVLENLKEKAMNEYKKNVTREQDNVLDDIINSHKY</sequence>
<reference evidence="12" key="2">
    <citation type="journal article" date="2021" name="PeerJ">
        <title>Extensive microbial diversity within the chicken gut microbiome revealed by metagenomics and culture.</title>
        <authorList>
            <person name="Gilroy R."/>
            <person name="Ravi A."/>
            <person name="Getino M."/>
            <person name="Pursley I."/>
            <person name="Horton D.L."/>
            <person name="Alikhan N.F."/>
            <person name="Baker D."/>
            <person name="Gharbi K."/>
            <person name="Hall N."/>
            <person name="Watson M."/>
            <person name="Adriaenssens E.M."/>
            <person name="Foster-Nyarko E."/>
            <person name="Jarju S."/>
            <person name="Secka A."/>
            <person name="Antonio M."/>
            <person name="Oren A."/>
            <person name="Chaudhuri R.R."/>
            <person name="La Ragione R."/>
            <person name="Hildebrand F."/>
            <person name="Pallen M.J."/>
        </authorList>
    </citation>
    <scope>NUCLEOTIDE SEQUENCE</scope>
    <source>
        <strain evidence="12">10532</strain>
    </source>
</reference>
<dbReference type="GO" id="GO:0009288">
    <property type="term" value="C:bacterial-type flagellum"/>
    <property type="evidence" value="ECO:0007669"/>
    <property type="project" value="InterPro"/>
</dbReference>
<keyword evidence="10" id="KW-1006">Bacterial flagellum protein export</keyword>
<evidence type="ECO:0000256" key="11">
    <source>
        <dbReference type="SAM" id="Coils"/>
    </source>
</evidence>
<evidence type="ECO:0000256" key="1">
    <source>
        <dbReference type="ARBA" id="ARBA00004413"/>
    </source>
</evidence>
<dbReference type="Pfam" id="PF02050">
    <property type="entry name" value="FliJ"/>
    <property type="match status" value="1"/>
</dbReference>
<dbReference type="InterPro" id="IPR053716">
    <property type="entry name" value="Flag_assembly_chemotaxis_eff"/>
</dbReference>
<feature type="coiled-coil region" evidence="11">
    <location>
        <begin position="91"/>
        <end position="118"/>
    </location>
</feature>
<gene>
    <name evidence="12" type="primary">fliJ</name>
    <name evidence="12" type="ORF">IAA81_05095</name>
</gene>
<dbReference type="GO" id="GO:0015031">
    <property type="term" value="P:protein transport"/>
    <property type="evidence" value="ECO:0007669"/>
    <property type="project" value="UniProtKB-KW"/>
</dbReference>
<evidence type="ECO:0000256" key="3">
    <source>
        <dbReference type="ARBA" id="ARBA00020392"/>
    </source>
</evidence>
<dbReference type="Proteomes" id="UP000823638">
    <property type="component" value="Unassembled WGS sequence"/>
</dbReference>
<keyword evidence="6" id="KW-0145">Chemotaxis</keyword>
<dbReference type="NCBIfam" id="TIGR02473">
    <property type="entry name" value="flagell_FliJ"/>
    <property type="match status" value="1"/>
</dbReference>
<dbReference type="GO" id="GO:0044781">
    <property type="term" value="P:bacterial-type flagellum organization"/>
    <property type="evidence" value="ECO:0007669"/>
    <property type="project" value="UniProtKB-KW"/>
</dbReference>
<evidence type="ECO:0000256" key="4">
    <source>
        <dbReference type="ARBA" id="ARBA00022448"/>
    </source>
</evidence>
<keyword evidence="11" id="KW-0175">Coiled coil</keyword>
<keyword evidence="12" id="KW-0282">Flagellum</keyword>
<evidence type="ECO:0000256" key="6">
    <source>
        <dbReference type="ARBA" id="ARBA00022500"/>
    </source>
</evidence>
<organism evidence="12 13">
    <name type="scientific">Candidatus Gallitreponema excrementavium</name>
    <dbReference type="NCBI Taxonomy" id="2840840"/>
    <lineage>
        <taxon>Bacteria</taxon>
        <taxon>Pseudomonadati</taxon>
        <taxon>Spirochaetota</taxon>
        <taxon>Spirochaetia</taxon>
        <taxon>Spirochaetales</taxon>
        <taxon>Candidatus Gallitreponema</taxon>
    </lineage>
</organism>
<keyword evidence="7" id="KW-1005">Bacterial flagellum biogenesis</keyword>
<keyword evidence="12" id="KW-0969">Cilium</keyword>
<evidence type="ECO:0000256" key="8">
    <source>
        <dbReference type="ARBA" id="ARBA00022927"/>
    </source>
</evidence>
<evidence type="ECO:0000256" key="5">
    <source>
        <dbReference type="ARBA" id="ARBA00022475"/>
    </source>
</evidence>
<dbReference type="AlphaFoldDB" id="A0A9D9HP15"/>
<dbReference type="InterPro" id="IPR012823">
    <property type="entry name" value="Flagell_FliJ"/>
</dbReference>
<evidence type="ECO:0000256" key="7">
    <source>
        <dbReference type="ARBA" id="ARBA00022795"/>
    </source>
</evidence>
<dbReference type="GO" id="GO:0071973">
    <property type="term" value="P:bacterial-type flagellum-dependent cell motility"/>
    <property type="evidence" value="ECO:0007669"/>
    <property type="project" value="InterPro"/>
</dbReference>